<dbReference type="KEGG" id="nou:Natoc_1532"/>
<keyword evidence="1" id="KW-1133">Transmembrane helix</keyword>
<gene>
    <name evidence="2" type="ORF">Natoc_1532</name>
</gene>
<keyword evidence="1" id="KW-0812">Transmembrane</keyword>
<evidence type="ECO:0000313" key="3">
    <source>
        <dbReference type="Proteomes" id="UP000010878"/>
    </source>
</evidence>
<protein>
    <submittedName>
        <fullName evidence="2">Uncharacterized protein</fullName>
    </submittedName>
</protein>
<dbReference type="Proteomes" id="UP000010878">
    <property type="component" value="Chromosome"/>
</dbReference>
<dbReference type="AlphaFoldDB" id="L0JZ27"/>
<organism evidence="2 3">
    <name type="scientific">Natronococcus occultus SP4</name>
    <dbReference type="NCBI Taxonomy" id="694430"/>
    <lineage>
        <taxon>Archaea</taxon>
        <taxon>Methanobacteriati</taxon>
        <taxon>Methanobacteriota</taxon>
        <taxon>Stenosarchaea group</taxon>
        <taxon>Halobacteria</taxon>
        <taxon>Halobacteriales</taxon>
        <taxon>Natrialbaceae</taxon>
        <taxon>Natronococcus</taxon>
    </lineage>
</organism>
<dbReference type="RefSeq" id="WP_015320789.1">
    <property type="nucleotide sequence ID" value="NC_019974.1"/>
</dbReference>
<feature type="transmembrane region" description="Helical" evidence="1">
    <location>
        <begin position="14"/>
        <end position="38"/>
    </location>
</feature>
<accession>L0JZ27</accession>
<keyword evidence="1" id="KW-0472">Membrane</keyword>
<name>L0JZ27_9EURY</name>
<reference evidence="2 3" key="1">
    <citation type="submission" date="2012-11" db="EMBL/GenBank/DDBJ databases">
        <title>FINISHED of Natronococcus occultus SP4, DSM 3396.</title>
        <authorList>
            <consortium name="DOE Joint Genome Institute"/>
            <person name="Eisen J."/>
            <person name="Huntemann M."/>
            <person name="Wei C.-L."/>
            <person name="Han J."/>
            <person name="Detter J.C."/>
            <person name="Han C."/>
            <person name="Tapia R."/>
            <person name="Chen A."/>
            <person name="Kyrpides N."/>
            <person name="Mavromatis K."/>
            <person name="Markowitz V."/>
            <person name="Szeto E."/>
            <person name="Ivanova N."/>
            <person name="Mikhailova N."/>
            <person name="Ovchinnikova G."/>
            <person name="Pagani I."/>
            <person name="Pati A."/>
            <person name="Goodwin L."/>
            <person name="Nordberg H.P."/>
            <person name="Cantor M.N."/>
            <person name="Hua S.X."/>
            <person name="Woyke T."/>
            <person name="Eisen J."/>
            <person name="Klenk H.-P."/>
            <person name="Klenk H.-P."/>
        </authorList>
    </citation>
    <scope>NUCLEOTIDE SEQUENCE [LARGE SCALE GENOMIC DNA]</scope>
    <source>
        <strain evidence="2 3">SP4</strain>
    </source>
</reference>
<proteinExistence type="predicted"/>
<sequence length="43" mass="4772">MSTDNNSLERYRQWIIAGTAALKIGLVVYGVWVTLAVYQAGLE</sequence>
<evidence type="ECO:0000256" key="1">
    <source>
        <dbReference type="SAM" id="Phobius"/>
    </source>
</evidence>
<dbReference type="GeneID" id="80458426"/>
<dbReference type="STRING" id="694430.Natoc_1532"/>
<dbReference type="HOGENOM" id="CLU_3227908_0_0_2"/>
<keyword evidence="3" id="KW-1185">Reference proteome</keyword>
<dbReference type="EMBL" id="CP003929">
    <property type="protein sequence ID" value="AGB37339.1"/>
    <property type="molecule type" value="Genomic_DNA"/>
</dbReference>
<evidence type="ECO:0000313" key="2">
    <source>
        <dbReference type="EMBL" id="AGB37339.1"/>
    </source>
</evidence>